<dbReference type="EMBL" id="DWWS01000039">
    <property type="protein sequence ID" value="HJC24177.1"/>
    <property type="molecule type" value="Genomic_DNA"/>
</dbReference>
<dbReference type="InterPro" id="IPR008929">
    <property type="entry name" value="Chondroitin_lyas"/>
</dbReference>
<dbReference type="Proteomes" id="UP000823891">
    <property type="component" value="Unassembled WGS sequence"/>
</dbReference>
<dbReference type="PANTHER" id="PTHR39210:SF1">
    <property type="entry name" value="HEPARIN-SULFATE LYASE"/>
    <property type="match status" value="1"/>
</dbReference>
<protein>
    <recommendedName>
        <fullName evidence="3">Alginate lyase domain-containing protein</fullName>
    </recommendedName>
</protein>
<dbReference type="PANTHER" id="PTHR39210">
    <property type="entry name" value="HEPARIN-SULFATE LYASE"/>
    <property type="match status" value="1"/>
</dbReference>
<dbReference type="SUPFAM" id="SSF48230">
    <property type="entry name" value="Chondroitin AC/alginate lyase"/>
    <property type="match status" value="1"/>
</dbReference>
<sequence>MLKIRTDLMREWKQETEADGIRFSFPAPKDAKGRIPCGFVFTNDSAADWKGWYGLELAVEGPASEEPAQLSITVEFFSREPLSLTVPLLLSDGKAHVELPFSLFPLEQAKENAWDAVTAVRLFFRPSDLRVTQCAAKRRQGLFLHMPVRGKAGEPGERIIYEGAVYNCSSRPLLVCAEQVFQGWESLQAELAWETAAEADGCGEAASSGVPTLKSVLLRPGEGLPLSASVTVHTNMVPGGHETTLLRVWGQDGAGSCEDSVSLRTGRRLAHPYLYHDAEGWRDVKEKLEAHAFYEPAFQEYRSAADGWVVTDPLPGRDFCYETAVETNVMSAAYLYAITGERAWAEKLADFYRRFSDPETGYPARKKGCSQSYVQEGHFFQHLAIGLDIIWDSGVLSEKELAQMEGCFRLYMELLDSHVRGGHISNWILSELTGALFCALTLQDMDMALRFAFGPGGIAEQFRFGVFNDGWWHECSVGYNTWVSSMLLHTAHALLPFGYDLIHAAFRIPFNDEVSSTFRCRPAPVKSGMYNLKWGGNRRNAVRIKDMFDAVIPFLDYRGVIFGISDSDEKKMAGVHFGSTYDLAYHYYRDEAYLPVIASAEPDPIFGDPEVYQRALSEQRRLLADPDSPAPFRKNACSDNIGLALLRSQTPGRPQREQLQAVLRYGSHGNAHGHFDITELLSVMRYGRSFFNPENCWWGYAHFMYKFYVQNSLTKNMVVVDEKMQVPADSRRFLWHAEPGLQAAGVQVKTRWAYPPYGGMVYEQDGQTATKEELRKRCRMNGCFLPIAEGPDSPEYGSLSGFTEEILQKRVMAVTDDYIVLFDYLEGEGEHQYDSLLQIKGFSSLTGEGLRQTHHTEQMNENPISDAQFITDCTWYEAPAPTLARFCALFTEEHTGEKKKCDRSNYNEPGPLHIDVYTAWPPHTRQMIGRVAVYDGWAADGNGYTIPLSYRLELDGQTCEEGAFDGWILGRGKLDADVRGTDKATLILRQGCMHDEIGRSVQTPQGVFWGEICLELENGEILNLGKCLKEGRTDIVSRIRTRNLDASCGVGQDYRGGRVTIVGTEYPFSLGASPVNHQEESRVEIDLKALNAVRLTACVGVDAFPGDEWQKRKTYAVRSFGKTARYITVIEPYEKESVILRVQADGPDSVRIERKDGRIQTISVHGLDTDQVSIKKAE</sequence>
<dbReference type="AlphaFoldDB" id="A0A9D2NGZ9"/>
<organism evidence="1 2">
    <name type="scientific">Candidatus Eisenbergiella merdavium</name>
    <dbReference type="NCBI Taxonomy" id="2838551"/>
    <lineage>
        <taxon>Bacteria</taxon>
        <taxon>Bacillati</taxon>
        <taxon>Bacillota</taxon>
        <taxon>Clostridia</taxon>
        <taxon>Lachnospirales</taxon>
        <taxon>Lachnospiraceae</taxon>
        <taxon>Eisenbergiella</taxon>
    </lineage>
</organism>
<name>A0A9D2NGZ9_9FIRM</name>
<evidence type="ECO:0000313" key="2">
    <source>
        <dbReference type="Proteomes" id="UP000823891"/>
    </source>
</evidence>
<dbReference type="Gene3D" id="1.50.10.100">
    <property type="entry name" value="Chondroitin AC/alginate lyase"/>
    <property type="match status" value="1"/>
</dbReference>
<reference evidence="1" key="1">
    <citation type="journal article" date="2021" name="PeerJ">
        <title>Extensive microbial diversity within the chicken gut microbiome revealed by metagenomics and culture.</title>
        <authorList>
            <person name="Gilroy R."/>
            <person name="Ravi A."/>
            <person name="Getino M."/>
            <person name="Pursley I."/>
            <person name="Horton D.L."/>
            <person name="Alikhan N.F."/>
            <person name="Baker D."/>
            <person name="Gharbi K."/>
            <person name="Hall N."/>
            <person name="Watson M."/>
            <person name="Adriaenssens E.M."/>
            <person name="Foster-Nyarko E."/>
            <person name="Jarju S."/>
            <person name="Secka A."/>
            <person name="Antonio M."/>
            <person name="Oren A."/>
            <person name="Chaudhuri R.R."/>
            <person name="La Ragione R."/>
            <person name="Hildebrand F."/>
            <person name="Pallen M.J."/>
        </authorList>
    </citation>
    <scope>NUCLEOTIDE SEQUENCE</scope>
    <source>
        <strain evidence="1">USAMLcec2-132</strain>
    </source>
</reference>
<proteinExistence type="predicted"/>
<evidence type="ECO:0000313" key="1">
    <source>
        <dbReference type="EMBL" id="HJC24177.1"/>
    </source>
</evidence>
<comment type="caution">
    <text evidence="1">The sequence shown here is derived from an EMBL/GenBank/DDBJ whole genome shotgun (WGS) entry which is preliminary data.</text>
</comment>
<dbReference type="Gene3D" id="2.70.98.70">
    <property type="match status" value="1"/>
</dbReference>
<gene>
    <name evidence="1" type="ORF">H9761_10785</name>
</gene>
<accession>A0A9D2NGZ9</accession>
<reference evidence="1" key="2">
    <citation type="submission" date="2021-04" db="EMBL/GenBank/DDBJ databases">
        <authorList>
            <person name="Gilroy R."/>
        </authorList>
    </citation>
    <scope>NUCLEOTIDE SEQUENCE</scope>
    <source>
        <strain evidence="1">USAMLcec2-132</strain>
    </source>
</reference>
<evidence type="ECO:0008006" key="3">
    <source>
        <dbReference type="Google" id="ProtNLM"/>
    </source>
</evidence>